<evidence type="ECO:0000313" key="10">
    <source>
        <dbReference type="Proteomes" id="UP000192920"/>
    </source>
</evidence>
<feature type="domain" description="Protein glycosylation ligase" evidence="8">
    <location>
        <begin position="166"/>
        <end position="191"/>
    </location>
</feature>
<proteinExistence type="predicted"/>
<dbReference type="RefSeq" id="WP_085277731.1">
    <property type="nucleotide sequence ID" value="NZ_FXAG01000028.1"/>
</dbReference>
<feature type="transmembrane region" description="Helical" evidence="5">
    <location>
        <begin position="409"/>
        <end position="425"/>
    </location>
</feature>
<evidence type="ECO:0000256" key="1">
    <source>
        <dbReference type="ARBA" id="ARBA00004141"/>
    </source>
</evidence>
<dbReference type="Proteomes" id="UP000192920">
    <property type="component" value="Unassembled WGS sequence"/>
</dbReference>
<dbReference type="GO" id="GO:0016020">
    <property type="term" value="C:membrane"/>
    <property type="evidence" value="ECO:0007669"/>
    <property type="project" value="UniProtKB-SubCell"/>
</dbReference>
<dbReference type="EMBL" id="FXAG01000028">
    <property type="protein sequence ID" value="SMF51973.1"/>
    <property type="molecule type" value="Genomic_DNA"/>
</dbReference>
<feature type="domain" description="O-antigen ligase-related" evidence="6">
    <location>
        <begin position="205"/>
        <end position="368"/>
    </location>
</feature>
<keyword evidence="2 5" id="KW-0812">Transmembrane</keyword>
<dbReference type="AlphaFoldDB" id="A0A1Y6C8X0"/>
<evidence type="ECO:0000256" key="4">
    <source>
        <dbReference type="ARBA" id="ARBA00023136"/>
    </source>
</evidence>
<evidence type="ECO:0000256" key="3">
    <source>
        <dbReference type="ARBA" id="ARBA00022989"/>
    </source>
</evidence>
<evidence type="ECO:0000256" key="5">
    <source>
        <dbReference type="SAM" id="Phobius"/>
    </source>
</evidence>
<dbReference type="Pfam" id="PF11846">
    <property type="entry name" value="Wzy_C_2"/>
    <property type="match status" value="1"/>
</dbReference>
<dbReference type="STRING" id="1123014.SAMN02745746_03733"/>
<keyword evidence="4 5" id="KW-0472">Membrane</keyword>
<feature type="transmembrane region" description="Helical" evidence="5">
    <location>
        <begin position="124"/>
        <end position="144"/>
    </location>
</feature>
<dbReference type="PANTHER" id="PTHR37422">
    <property type="entry name" value="TEICHURONIC ACID BIOSYNTHESIS PROTEIN TUAE"/>
    <property type="match status" value="1"/>
</dbReference>
<gene>
    <name evidence="9" type="ORF">SAMN02745746_03733</name>
</gene>
<sequence length="593" mass="65811">MLSSRLFPRLALLSVCLIAIVPFASRFHYVPLPQWWGEINVVWLTVLAAVLLLPATPALFDRVPRAAWWALLAGLCWGLQPWLVPVLFPGMSWATALAWACMALLACVTVTLRERFGQRELTVWLAWALLAGALLQSLIGMAQLTGLAEATGGLLFYDHAHPTSNIFGHIGQRNQFAHYLMWGVLAGCYLHAAGKLPARWLWGLAAWLALLLAWAGSRTILLYLLALSVLALVWHWRIGDTASRRLRNVLWISCVLILAAQFLLPWVNQLVSLLSHESVGGASGLERLAANGDSMGSRRFAEMHKAWLVFRSHPLWGVGWSQFAAESVRLQPLPPFAAAGFNSGLFTNAHNLVLQLLAEMGGLVTLLVLGGFVWTVWPYFRERAELEHVLPLGGMAVTLIHSLLEYPLWYLYFLAVLVIFVALAPGPGVRLPRLARLPLWLGVAALGWLSLTGLTRYDELLGLYTPLANAKANETRVARLAEIVETEPLFAFHALNTLDNYLQPTREQLPQKRRWLTRLAAFRPYPDVLLKKAQLEALAGDENAAEATLGAALASFPTYAPSFLNELDPREPAWAGLRRATEAARQKLPPQYR</sequence>
<dbReference type="Pfam" id="PF15864">
    <property type="entry name" value="PglL_A"/>
    <property type="match status" value="1"/>
</dbReference>
<evidence type="ECO:0000313" key="9">
    <source>
        <dbReference type="EMBL" id="SMF51973.1"/>
    </source>
</evidence>
<evidence type="ECO:0000259" key="8">
    <source>
        <dbReference type="Pfam" id="PF15864"/>
    </source>
</evidence>
<feature type="transmembrane region" description="Helical" evidence="5">
    <location>
        <begin position="249"/>
        <end position="267"/>
    </location>
</feature>
<dbReference type="Pfam" id="PF04932">
    <property type="entry name" value="Wzy_C"/>
    <property type="match status" value="1"/>
</dbReference>
<keyword evidence="3 5" id="KW-1133">Transmembrane helix</keyword>
<feature type="domain" description="Virulence factor membrane-bound polymerase C-terminal" evidence="7">
    <location>
        <begin position="395"/>
        <end position="562"/>
    </location>
</feature>
<dbReference type="InterPro" id="IPR007016">
    <property type="entry name" value="O-antigen_ligase-rel_domated"/>
</dbReference>
<dbReference type="InterPro" id="IPR021797">
    <property type="entry name" value="Wzy_C_2"/>
</dbReference>
<feature type="transmembrane region" description="Helical" evidence="5">
    <location>
        <begin position="352"/>
        <end position="374"/>
    </location>
</feature>
<feature type="transmembrane region" description="Helical" evidence="5">
    <location>
        <begin position="90"/>
        <end position="112"/>
    </location>
</feature>
<evidence type="ECO:0000256" key="2">
    <source>
        <dbReference type="ARBA" id="ARBA00022692"/>
    </source>
</evidence>
<evidence type="ECO:0000259" key="7">
    <source>
        <dbReference type="Pfam" id="PF11846"/>
    </source>
</evidence>
<dbReference type="PANTHER" id="PTHR37422:SF21">
    <property type="entry name" value="EXOQ-LIKE PROTEIN"/>
    <property type="match status" value="1"/>
</dbReference>
<dbReference type="InterPro" id="IPR031726">
    <property type="entry name" value="PglL_A"/>
</dbReference>
<feature type="transmembrane region" description="Helical" evidence="5">
    <location>
        <begin position="200"/>
        <end position="215"/>
    </location>
</feature>
<feature type="transmembrane region" description="Helical" evidence="5">
    <location>
        <begin position="221"/>
        <end position="237"/>
    </location>
</feature>
<protein>
    <submittedName>
        <fullName evidence="9">O-antigen ligase</fullName>
    </submittedName>
</protein>
<comment type="subcellular location">
    <subcellularLocation>
        <location evidence="1">Membrane</location>
        <topology evidence="1">Multi-pass membrane protein</topology>
    </subcellularLocation>
</comment>
<dbReference type="GO" id="GO:0016874">
    <property type="term" value="F:ligase activity"/>
    <property type="evidence" value="ECO:0007669"/>
    <property type="project" value="UniProtKB-KW"/>
</dbReference>
<name>A0A1Y6C8X0_9NEIS</name>
<dbReference type="InterPro" id="IPR051533">
    <property type="entry name" value="WaaL-like"/>
</dbReference>
<keyword evidence="9" id="KW-0436">Ligase</keyword>
<accession>A0A1Y6C8X0</accession>
<evidence type="ECO:0000259" key="6">
    <source>
        <dbReference type="Pfam" id="PF04932"/>
    </source>
</evidence>
<keyword evidence="10" id="KW-1185">Reference proteome</keyword>
<organism evidence="9 10">
    <name type="scientific">Pseudogulbenkiania subflava DSM 22618</name>
    <dbReference type="NCBI Taxonomy" id="1123014"/>
    <lineage>
        <taxon>Bacteria</taxon>
        <taxon>Pseudomonadati</taxon>
        <taxon>Pseudomonadota</taxon>
        <taxon>Betaproteobacteria</taxon>
        <taxon>Neisseriales</taxon>
        <taxon>Chromobacteriaceae</taxon>
        <taxon>Pseudogulbenkiania</taxon>
    </lineage>
</organism>
<feature type="transmembrane region" description="Helical" evidence="5">
    <location>
        <begin position="42"/>
        <end position="60"/>
    </location>
</feature>
<feature type="transmembrane region" description="Helical" evidence="5">
    <location>
        <begin position="67"/>
        <end position="84"/>
    </location>
</feature>
<reference evidence="10" key="1">
    <citation type="submission" date="2017-04" db="EMBL/GenBank/DDBJ databases">
        <authorList>
            <person name="Varghese N."/>
            <person name="Submissions S."/>
        </authorList>
    </citation>
    <scope>NUCLEOTIDE SEQUENCE [LARGE SCALE GENOMIC DNA]</scope>
    <source>
        <strain evidence="10">DSM 22618</strain>
    </source>
</reference>
<feature type="transmembrane region" description="Helical" evidence="5">
    <location>
        <begin position="176"/>
        <end position="193"/>
    </location>
</feature>